<dbReference type="GeneID" id="78773312"/>
<feature type="compositionally biased region" description="Low complexity" evidence="1">
    <location>
        <begin position="70"/>
        <end position="88"/>
    </location>
</feature>
<dbReference type="CTD" id="78773312"/>
<feature type="region of interest" description="Disordered" evidence="1">
    <location>
        <begin position="101"/>
        <end position="125"/>
    </location>
</feature>
<evidence type="ECO:0000313" key="3">
    <source>
        <dbReference type="Proteomes" id="UP000483820"/>
    </source>
</evidence>
<comment type="caution">
    <text evidence="2">The sequence shown here is derived from an EMBL/GenBank/DDBJ whole genome shotgun (WGS) entry which is preliminary data.</text>
</comment>
<feature type="region of interest" description="Disordered" evidence="1">
    <location>
        <begin position="30"/>
        <end position="88"/>
    </location>
</feature>
<accession>A0A6A5HQU7</accession>
<feature type="compositionally biased region" description="Gly residues" evidence="1">
    <location>
        <begin position="101"/>
        <end position="116"/>
    </location>
</feature>
<dbReference type="KEGG" id="crq:GCK72_001887"/>
<dbReference type="Proteomes" id="UP000483820">
    <property type="component" value="Chromosome I"/>
</dbReference>
<dbReference type="AlphaFoldDB" id="A0A6A5HQU7"/>
<name>A0A6A5HQU7_CAERE</name>
<evidence type="ECO:0000256" key="1">
    <source>
        <dbReference type="SAM" id="MobiDB-lite"/>
    </source>
</evidence>
<dbReference type="EMBL" id="WUAV01000001">
    <property type="protein sequence ID" value="KAF1770069.1"/>
    <property type="molecule type" value="Genomic_DNA"/>
</dbReference>
<reference evidence="2 3" key="1">
    <citation type="submission" date="2019-12" db="EMBL/GenBank/DDBJ databases">
        <title>Chromosome-level assembly of the Caenorhabditis remanei genome.</title>
        <authorList>
            <person name="Teterina A.A."/>
            <person name="Willis J.H."/>
            <person name="Phillips P.C."/>
        </authorList>
    </citation>
    <scope>NUCLEOTIDE SEQUENCE [LARGE SCALE GENOMIC DNA]</scope>
    <source>
        <strain evidence="2 3">PX506</strain>
        <tissue evidence="2">Whole organism</tissue>
    </source>
</reference>
<evidence type="ECO:0000313" key="2">
    <source>
        <dbReference type="EMBL" id="KAF1770069.1"/>
    </source>
</evidence>
<dbReference type="RefSeq" id="XP_053591809.1">
    <property type="nucleotide sequence ID" value="XM_053723164.1"/>
</dbReference>
<protein>
    <submittedName>
        <fullName evidence="2">Uncharacterized protein</fullName>
    </submittedName>
</protein>
<proteinExistence type="predicted"/>
<gene>
    <name evidence="2" type="ORF">GCK72_001887</name>
</gene>
<organism evidence="2 3">
    <name type="scientific">Caenorhabditis remanei</name>
    <name type="common">Caenorhabditis vulgaris</name>
    <dbReference type="NCBI Taxonomy" id="31234"/>
    <lineage>
        <taxon>Eukaryota</taxon>
        <taxon>Metazoa</taxon>
        <taxon>Ecdysozoa</taxon>
        <taxon>Nematoda</taxon>
        <taxon>Chromadorea</taxon>
        <taxon>Rhabditida</taxon>
        <taxon>Rhabditina</taxon>
        <taxon>Rhabditomorpha</taxon>
        <taxon>Rhabditoidea</taxon>
        <taxon>Rhabditidae</taxon>
        <taxon>Peloderinae</taxon>
        <taxon>Caenorhabditis</taxon>
    </lineage>
</organism>
<sequence length="146" mass="14877">MKDQELVELKLEEFEFRLELSLLEMIVKWENNGNPNKTKDNFDKNTNYADDDDPSGSDEGPASEDVVASGAAGAENADDVAAPGADGVPVSLSRSLSRLLGGGIGAAGGPEDGFGPPGAEDAPDDVADGIVICMTGGPGVGVGPMD</sequence>